<comment type="subcellular location">
    <subcellularLocation>
        <location evidence="1 8">Nucleus</location>
    </subcellularLocation>
</comment>
<dbReference type="GO" id="GO:0006357">
    <property type="term" value="P:regulation of transcription by RNA polymerase II"/>
    <property type="evidence" value="ECO:0007669"/>
    <property type="project" value="InterPro"/>
</dbReference>
<evidence type="ECO:0000256" key="1">
    <source>
        <dbReference type="ARBA" id="ARBA00004123"/>
    </source>
</evidence>
<reference evidence="9 12" key="2">
    <citation type="submission" date="2018-06" db="EMBL/GenBank/DDBJ databases">
        <title>Population genomics shows no distinction between pathogenic Candida krusei and environmental Pichia kudriavzevii: One species, four names.</title>
        <authorList>
            <person name="Douglass A.P."/>
            <person name="Offei B."/>
            <person name="Braun-Galleani S."/>
            <person name="Coughlan A.Y."/>
            <person name="Martos A."/>
            <person name="Ortiz-Merino R.A."/>
            <person name="Byrne K.P."/>
            <person name="Wolfe K.H."/>
        </authorList>
    </citation>
    <scope>NUCLEOTIDE SEQUENCE [LARGE SCALE GENOMIC DNA]</scope>
    <source>
        <strain evidence="9 12">CBS573</strain>
    </source>
</reference>
<dbReference type="EMBL" id="NHMM01000001">
    <property type="protein sequence ID" value="OUT24035.1"/>
    <property type="molecule type" value="Genomic_DNA"/>
</dbReference>
<evidence type="ECO:0000313" key="10">
    <source>
        <dbReference type="EMBL" id="OUT24035.1"/>
    </source>
</evidence>
<accession>A0A1Z8JTX0</accession>
<comment type="subunit">
    <text evidence="8">Component of the Mediator complex.</text>
</comment>
<evidence type="ECO:0000313" key="9">
    <source>
        <dbReference type="EMBL" id="AWU76466.1"/>
    </source>
</evidence>
<reference evidence="10 11" key="1">
    <citation type="submission" date="2017-05" db="EMBL/GenBank/DDBJ databases">
        <title>The Genome Sequence of Candida krusei Ckrusei653.</title>
        <authorList>
            <person name="Cuomo C."/>
            <person name="Forche A."/>
            <person name="Young S."/>
            <person name="Abouelleil A."/>
            <person name="Cao P."/>
            <person name="Chapman S."/>
            <person name="Cusick C."/>
            <person name="Shea T."/>
            <person name="Nusbaum C."/>
            <person name="Birren B."/>
        </authorList>
    </citation>
    <scope>NUCLEOTIDE SEQUENCE [LARGE SCALE GENOMIC DNA]</scope>
    <source>
        <strain evidence="10 11">Ckrusei653</strain>
    </source>
</reference>
<dbReference type="AlphaFoldDB" id="A0A1Z8JTX0"/>
<dbReference type="Proteomes" id="UP000249293">
    <property type="component" value="Chromosome 3"/>
</dbReference>
<evidence type="ECO:0000256" key="4">
    <source>
        <dbReference type="ARBA" id="ARBA00023015"/>
    </source>
</evidence>
<dbReference type="OrthoDB" id="5348092at2759"/>
<gene>
    <name evidence="8" type="primary">MED18</name>
    <name evidence="9" type="ORF">C5L36_0C04020</name>
    <name evidence="10" type="ORF">CAS74_000418</name>
</gene>
<keyword evidence="6 8" id="KW-0539">Nucleus</keyword>
<evidence type="ECO:0000313" key="11">
    <source>
        <dbReference type="Proteomes" id="UP000195871"/>
    </source>
</evidence>
<sequence length="255" mass="29502">MVQQLSLLGQISESKIRRLILTLSTLTGNIHSEMNQHTVILKPRYPFTPEIVPGKVTQIESYRIRMNRIWESGYPLDISARDDIKGDSITKQKKEFLNDSIWTLQLSDIPAGGNQPVLIQNLYETTIYETDDIIGYLDELGYMHETEFWSHGRRFFYGDVIIEVLRLFIIDSQSIEEVEDERVKLKLLDDSGSYLVKAYVNVGTINDVENVTYGIKQLEKIKRILEEVIELHVPDRLAMDSRINSRIANTNRQNI</sequence>
<dbReference type="VEuPathDB" id="FungiDB:C5L36_0C04020"/>
<evidence type="ECO:0000256" key="3">
    <source>
        <dbReference type="ARBA" id="ARBA00019612"/>
    </source>
</evidence>
<keyword evidence="8" id="KW-0010">Activator</keyword>
<evidence type="ECO:0000313" key="12">
    <source>
        <dbReference type="Proteomes" id="UP000249293"/>
    </source>
</evidence>
<dbReference type="GO" id="GO:0070847">
    <property type="term" value="C:core mediator complex"/>
    <property type="evidence" value="ECO:0007669"/>
    <property type="project" value="TreeGrafter"/>
</dbReference>
<keyword evidence="4 8" id="KW-0805">Transcription regulation</keyword>
<evidence type="ECO:0000256" key="5">
    <source>
        <dbReference type="ARBA" id="ARBA00023163"/>
    </source>
</evidence>
<dbReference type="Pfam" id="PF09637">
    <property type="entry name" value="Med18"/>
    <property type="match status" value="1"/>
</dbReference>
<dbReference type="GO" id="GO:0016592">
    <property type="term" value="C:mediator complex"/>
    <property type="evidence" value="ECO:0007669"/>
    <property type="project" value="InterPro"/>
</dbReference>
<evidence type="ECO:0000256" key="2">
    <source>
        <dbReference type="ARBA" id="ARBA00009814"/>
    </source>
</evidence>
<comment type="function">
    <text evidence="8">Component of the Mediator complex, a coactivator involved in the regulated transcription of nearly all RNA polymerase II-dependent genes. Mediator functions as a bridge to convey information from gene-specific regulatory proteins to the basal RNA polymerase II transcription machinery. Mediator is recruited to promoters by direct interactions with regulatory proteins and serves as a scaffold for the assembly of a functional preinitiation complex with RNA polymerase II and the general transcription factors.</text>
</comment>
<dbReference type="PANTHER" id="PTHR13321">
    <property type="entry name" value="MEDIATOR OF RNA POLYMERASE II TRANSCRIPTION, SUBUNIT 18"/>
    <property type="match status" value="1"/>
</dbReference>
<evidence type="ECO:0000256" key="8">
    <source>
        <dbReference type="RuleBase" id="RU364150"/>
    </source>
</evidence>
<dbReference type="Proteomes" id="UP000195871">
    <property type="component" value="Unassembled WGS sequence"/>
</dbReference>
<dbReference type="InterPro" id="IPR019095">
    <property type="entry name" value="Mediator_Med18"/>
</dbReference>
<evidence type="ECO:0000256" key="6">
    <source>
        <dbReference type="ARBA" id="ARBA00023242"/>
    </source>
</evidence>
<keyword evidence="12" id="KW-1185">Reference proteome</keyword>
<dbReference type="Gene3D" id="2.40.320.10">
    <property type="entry name" value="Hypothetical Protein Pfu-838710-001"/>
    <property type="match status" value="1"/>
</dbReference>
<dbReference type="STRING" id="4909.A0A1Z8JTX0"/>
<evidence type="ECO:0000256" key="7">
    <source>
        <dbReference type="ARBA" id="ARBA00032012"/>
    </source>
</evidence>
<name>A0A1Z8JTX0_PICKU</name>
<dbReference type="EMBL" id="CP028775">
    <property type="protein sequence ID" value="AWU76466.1"/>
    <property type="molecule type" value="Genomic_DNA"/>
</dbReference>
<keyword evidence="5 8" id="KW-0804">Transcription</keyword>
<dbReference type="GO" id="GO:0003712">
    <property type="term" value="F:transcription coregulator activity"/>
    <property type="evidence" value="ECO:0007669"/>
    <property type="project" value="InterPro"/>
</dbReference>
<dbReference type="GO" id="GO:0006369">
    <property type="term" value="P:termination of RNA polymerase II transcription"/>
    <property type="evidence" value="ECO:0007669"/>
    <property type="project" value="TreeGrafter"/>
</dbReference>
<dbReference type="PANTHER" id="PTHR13321:SF2">
    <property type="entry name" value="MEDIATOR OF RNA POLYMERASE II TRANSCRIPTION SUBUNIT 18"/>
    <property type="match status" value="1"/>
</dbReference>
<proteinExistence type="inferred from homology"/>
<protein>
    <recommendedName>
        <fullName evidence="3 8">Mediator of RNA polymerase II transcription subunit 18</fullName>
    </recommendedName>
    <alternativeName>
        <fullName evidence="7 8">Mediator complex subunit 18</fullName>
    </alternativeName>
</protein>
<comment type="similarity">
    <text evidence="2 8">Belongs to the Mediator complex subunit 18 family.</text>
</comment>
<organism evidence="10 11">
    <name type="scientific">Pichia kudriavzevii</name>
    <name type="common">Yeast</name>
    <name type="synonym">Issatchenkia orientalis</name>
    <dbReference type="NCBI Taxonomy" id="4909"/>
    <lineage>
        <taxon>Eukaryota</taxon>
        <taxon>Fungi</taxon>
        <taxon>Dikarya</taxon>
        <taxon>Ascomycota</taxon>
        <taxon>Saccharomycotina</taxon>
        <taxon>Pichiomycetes</taxon>
        <taxon>Pichiales</taxon>
        <taxon>Pichiaceae</taxon>
        <taxon>Pichia</taxon>
    </lineage>
</organism>